<evidence type="ECO:0000313" key="2">
    <source>
        <dbReference type="Proteomes" id="UP000269945"/>
    </source>
</evidence>
<reference evidence="1 2" key="1">
    <citation type="submission" date="2018-10" db="EMBL/GenBank/DDBJ databases">
        <authorList>
            <person name="Ekblom R."/>
            <person name="Jareborg N."/>
        </authorList>
    </citation>
    <scope>NUCLEOTIDE SEQUENCE [LARGE SCALE GENOMIC DNA]</scope>
    <source>
        <tissue evidence="1">Muscle</tissue>
    </source>
</reference>
<protein>
    <submittedName>
        <fullName evidence="1">Uncharacterized protein</fullName>
    </submittedName>
</protein>
<dbReference type="EMBL" id="CYRY02043729">
    <property type="protein sequence ID" value="VCX38345.1"/>
    <property type="molecule type" value="Genomic_DNA"/>
</dbReference>
<accession>A0A9X9Q7X4</accession>
<sequence>MLCTELMQLPQTPQQHWKRAWYILADGARGFLFLSPSLVKHYLQAEDQSAWHIVGTQ</sequence>
<dbReference type="Proteomes" id="UP000269945">
    <property type="component" value="Unassembled WGS sequence"/>
</dbReference>
<dbReference type="AlphaFoldDB" id="A0A9X9Q7X4"/>
<comment type="caution">
    <text evidence="1">The sequence shown here is derived from an EMBL/GenBank/DDBJ whole genome shotgun (WGS) entry which is preliminary data.</text>
</comment>
<organism evidence="1 2">
    <name type="scientific">Gulo gulo</name>
    <name type="common">Wolverine</name>
    <name type="synonym">Gluton</name>
    <dbReference type="NCBI Taxonomy" id="48420"/>
    <lineage>
        <taxon>Eukaryota</taxon>
        <taxon>Metazoa</taxon>
        <taxon>Chordata</taxon>
        <taxon>Craniata</taxon>
        <taxon>Vertebrata</taxon>
        <taxon>Euteleostomi</taxon>
        <taxon>Mammalia</taxon>
        <taxon>Eutheria</taxon>
        <taxon>Laurasiatheria</taxon>
        <taxon>Carnivora</taxon>
        <taxon>Caniformia</taxon>
        <taxon>Musteloidea</taxon>
        <taxon>Mustelidae</taxon>
        <taxon>Guloninae</taxon>
        <taxon>Gulo</taxon>
    </lineage>
</organism>
<evidence type="ECO:0000313" key="1">
    <source>
        <dbReference type="EMBL" id="VCX38345.1"/>
    </source>
</evidence>
<proteinExistence type="predicted"/>
<name>A0A9X9Q7X4_GULGU</name>
<keyword evidence="2" id="KW-1185">Reference proteome</keyword>
<gene>
    <name evidence="1" type="ORF">BN2614_LOCUS1</name>
</gene>